<evidence type="ECO:0000313" key="2">
    <source>
        <dbReference type="EMBL" id="CAG9173056.1"/>
    </source>
</evidence>
<dbReference type="Proteomes" id="UP000721236">
    <property type="component" value="Unassembled WGS sequence"/>
</dbReference>
<dbReference type="InterPro" id="IPR054252">
    <property type="entry name" value="Pam3_gp18"/>
</dbReference>
<evidence type="ECO:0000313" key="3">
    <source>
        <dbReference type="Proteomes" id="UP000721236"/>
    </source>
</evidence>
<organism evidence="2 3">
    <name type="scientific">Cupriavidus respiraculi</name>
    <dbReference type="NCBI Taxonomy" id="195930"/>
    <lineage>
        <taxon>Bacteria</taxon>
        <taxon>Pseudomonadati</taxon>
        <taxon>Pseudomonadota</taxon>
        <taxon>Betaproteobacteria</taxon>
        <taxon>Burkholderiales</taxon>
        <taxon>Burkholderiaceae</taxon>
        <taxon>Cupriavidus</taxon>
    </lineage>
</organism>
<sequence>MFTIPVLDANDSLAEVVLDDRTFFLRLSWNSEAELWALTIENANNEVVIAGVAVVPDTRLLNRFRHLDVPAGELVALTPDGRDHISREALPAGEVALVYLDEQDLVDGTLQ</sequence>
<dbReference type="EMBL" id="CAJZAH010000002">
    <property type="protein sequence ID" value="CAG9173056.1"/>
    <property type="molecule type" value="Genomic_DNA"/>
</dbReference>
<dbReference type="Pfam" id="PF22479">
    <property type="entry name" value="Pam3_gp18"/>
    <property type="match status" value="1"/>
</dbReference>
<gene>
    <name evidence="2" type="ORF">LMG21510_02145</name>
</gene>
<evidence type="ECO:0000259" key="1">
    <source>
        <dbReference type="Pfam" id="PF22479"/>
    </source>
</evidence>
<dbReference type="RefSeq" id="WP_224041665.1">
    <property type="nucleotide sequence ID" value="NZ_CAJZAH010000002.1"/>
</dbReference>
<comment type="caution">
    <text evidence="2">The sequence shown here is derived from an EMBL/GenBank/DDBJ whole genome shotgun (WGS) entry which is preliminary data.</text>
</comment>
<protein>
    <recommendedName>
        <fullName evidence="1">Cyanophage baseplate Pam3 plug gp18 domain-containing protein</fullName>
    </recommendedName>
</protein>
<keyword evidence="3" id="KW-1185">Reference proteome</keyword>
<reference evidence="2 3" key="1">
    <citation type="submission" date="2021-08" db="EMBL/GenBank/DDBJ databases">
        <authorList>
            <person name="Peeters C."/>
        </authorList>
    </citation>
    <scope>NUCLEOTIDE SEQUENCE [LARGE SCALE GENOMIC DNA]</scope>
    <source>
        <strain evidence="2 3">LMG 21510</strain>
    </source>
</reference>
<proteinExistence type="predicted"/>
<accession>A0ABN7YKX5</accession>
<name>A0ABN7YKX5_9BURK</name>
<feature type="domain" description="Cyanophage baseplate Pam3 plug gp18" evidence="1">
    <location>
        <begin position="1"/>
        <end position="102"/>
    </location>
</feature>